<protein>
    <submittedName>
        <fullName evidence="1">Uncharacterized protein</fullName>
    </submittedName>
</protein>
<gene>
    <name evidence="1" type="ORF">K7432_015889</name>
</gene>
<reference evidence="1 2" key="1">
    <citation type="submission" date="2023-04" db="EMBL/GenBank/DDBJ databases">
        <title>Genome of Basidiobolus ranarum AG-B5.</title>
        <authorList>
            <person name="Stajich J.E."/>
            <person name="Carter-House D."/>
            <person name="Gryganskyi A."/>
        </authorList>
    </citation>
    <scope>NUCLEOTIDE SEQUENCE [LARGE SCALE GENOMIC DNA]</scope>
    <source>
        <strain evidence="1 2">AG-B5</strain>
    </source>
</reference>
<sequence>MRYGFLEKDNNGNTTILRPKLNQKLTLSFGFRPVFVLFGFRESILKWFYKHSDVCIEIVSGTSDADTLNKLTFEFQRIGKFTLTPWRCVIRGTVDQDYDRFDNKSKYPKQDLPIILKSGITFGEVAEYIENRWKVSKNQHFSSFLTAPTQLYKSSEFLEDNSIPIPTNSARRLNRFSLQTDAITYSVDGTFAPPPYTAYSNLRQSITNSQELPSYNSTRIHCMADLETLSILIEQYSRRL</sequence>
<name>A0ABR2WFK8_9FUNG</name>
<dbReference type="Proteomes" id="UP001479436">
    <property type="component" value="Unassembled WGS sequence"/>
</dbReference>
<dbReference type="EMBL" id="JASJQH010002331">
    <property type="protein sequence ID" value="KAK9760274.1"/>
    <property type="molecule type" value="Genomic_DNA"/>
</dbReference>
<keyword evidence="2" id="KW-1185">Reference proteome</keyword>
<evidence type="ECO:0000313" key="1">
    <source>
        <dbReference type="EMBL" id="KAK9760274.1"/>
    </source>
</evidence>
<organism evidence="1 2">
    <name type="scientific">Basidiobolus ranarum</name>
    <dbReference type="NCBI Taxonomy" id="34480"/>
    <lineage>
        <taxon>Eukaryota</taxon>
        <taxon>Fungi</taxon>
        <taxon>Fungi incertae sedis</taxon>
        <taxon>Zoopagomycota</taxon>
        <taxon>Entomophthoromycotina</taxon>
        <taxon>Basidiobolomycetes</taxon>
        <taxon>Basidiobolales</taxon>
        <taxon>Basidiobolaceae</taxon>
        <taxon>Basidiobolus</taxon>
    </lineage>
</organism>
<comment type="caution">
    <text evidence="1">The sequence shown here is derived from an EMBL/GenBank/DDBJ whole genome shotgun (WGS) entry which is preliminary data.</text>
</comment>
<accession>A0ABR2WFK8</accession>
<proteinExistence type="predicted"/>
<evidence type="ECO:0000313" key="2">
    <source>
        <dbReference type="Proteomes" id="UP001479436"/>
    </source>
</evidence>